<dbReference type="InterPro" id="IPR011009">
    <property type="entry name" value="Kinase-like_dom_sf"/>
</dbReference>
<dbReference type="CDD" id="cd14066">
    <property type="entry name" value="STKc_IRAK"/>
    <property type="match status" value="1"/>
</dbReference>
<keyword evidence="10 15" id="KW-0472">Membrane</keyword>
<evidence type="ECO:0000256" key="5">
    <source>
        <dbReference type="ARBA" id="ARBA00022679"/>
    </source>
</evidence>
<feature type="region of interest" description="Disordered" evidence="14">
    <location>
        <begin position="854"/>
        <end position="914"/>
    </location>
</feature>
<evidence type="ECO:0000256" key="2">
    <source>
        <dbReference type="ARBA" id="ARBA00004442"/>
    </source>
</evidence>
<evidence type="ECO:0000259" key="18">
    <source>
        <dbReference type="PROSITE" id="PS50026"/>
    </source>
</evidence>
<feature type="compositionally biased region" description="Low complexity" evidence="14">
    <location>
        <begin position="457"/>
        <end position="473"/>
    </location>
</feature>
<dbReference type="GO" id="GO:0005576">
    <property type="term" value="C:extracellular region"/>
    <property type="evidence" value="ECO:0007669"/>
    <property type="project" value="UniProtKB-SubCell"/>
</dbReference>
<keyword evidence="12" id="KW-0245">EGF-like domain</keyword>
<dbReference type="PROSITE" id="PS00108">
    <property type="entry name" value="PROTEIN_KINASE_ST"/>
    <property type="match status" value="1"/>
</dbReference>
<feature type="domain" description="Protein kinase" evidence="17">
    <location>
        <begin position="578"/>
        <end position="855"/>
    </location>
</feature>
<keyword evidence="6 16" id="KW-0732">Signal</keyword>
<dbReference type="STRING" id="105231.A0A0U9HKY5"/>
<dbReference type="GO" id="GO:0005524">
    <property type="term" value="F:ATP binding"/>
    <property type="evidence" value="ECO:0007669"/>
    <property type="project" value="UniProtKB-UniRule"/>
</dbReference>
<name>A0A0U9HKY5_KLENI</name>
<protein>
    <submittedName>
        <fullName evidence="19">Protein kinase superfamily protein containing beta_helix</fullName>
    </submittedName>
</protein>
<evidence type="ECO:0000256" key="7">
    <source>
        <dbReference type="ARBA" id="ARBA00022741"/>
    </source>
</evidence>
<dbReference type="OrthoDB" id="2018448at2759"/>
<evidence type="ECO:0000256" key="14">
    <source>
        <dbReference type="SAM" id="MobiDB-lite"/>
    </source>
</evidence>
<organism evidence="19 20">
    <name type="scientific">Klebsormidium nitens</name>
    <name type="common">Green alga</name>
    <name type="synonym">Ulothrix nitens</name>
    <dbReference type="NCBI Taxonomy" id="105231"/>
    <lineage>
        <taxon>Eukaryota</taxon>
        <taxon>Viridiplantae</taxon>
        <taxon>Streptophyta</taxon>
        <taxon>Klebsormidiophyceae</taxon>
        <taxon>Klebsormidiales</taxon>
        <taxon>Klebsormidiaceae</taxon>
        <taxon>Klebsormidium</taxon>
    </lineage>
</organism>
<evidence type="ECO:0000256" key="12">
    <source>
        <dbReference type="PROSITE-ProRule" id="PRU00076"/>
    </source>
</evidence>
<feature type="binding site" evidence="13">
    <location>
        <position position="606"/>
    </location>
    <ligand>
        <name>ATP</name>
        <dbReference type="ChEBI" id="CHEBI:30616"/>
    </ligand>
</feature>
<evidence type="ECO:0000256" key="16">
    <source>
        <dbReference type="SAM" id="SignalP"/>
    </source>
</evidence>
<keyword evidence="7 13" id="KW-0547">Nucleotide-binding</keyword>
<dbReference type="PROSITE" id="PS50011">
    <property type="entry name" value="PROTEIN_KINASE_DOM"/>
    <property type="match status" value="1"/>
</dbReference>
<dbReference type="Gene3D" id="2.160.20.10">
    <property type="entry name" value="Single-stranded right-handed beta-helix, Pectin lyase-like"/>
    <property type="match status" value="1"/>
</dbReference>
<dbReference type="GO" id="GO:0004672">
    <property type="term" value="F:protein kinase activity"/>
    <property type="evidence" value="ECO:0000318"/>
    <property type="project" value="GO_Central"/>
</dbReference>
<evidence type="ECO:0000256" key="8">
    <source>
        <dbReference type="ARBA" id="ARBA00022777"/>
    </source>
</evidence>
<feature type="compositionally biased region" description="Low complexity" evidence="14">
    <location>
        <begin position="433"/>
        <end position="447"/>
    </location>
</feature>
<comment type="subcellular location">
    <subcellularLocation>
        <location evidence="1">Cell envelope</location>
    </subcellularLocation>
    <subcellularLocation>
        <location evidence="2">Cell outer membrane</location>
    </subcellularLocation>
    <subcellularLocation>
        <location evidence="3">Secreted</location>
    </subcellularLocation>
</comment>
<evidence type="ECO:0000256" key="3">
    <source>
        <dbReference type="ARBA" id="ARBA00004613"/>
    </source>
</evidence>
<dbReference type="SUPFAM" id="SSF56112">
    <property type="entry name" value="Protein kinase-like (PK-like)"/>
    <property type="match status" value="1"/>
</dbReference>
<dbReference type="Pfam" id="PF02415">
    <property type="entry name" value="Chlam_PMP"/>
    <property type="match status" value="2"/>
</dbReference>
<evidence type="ECO:0000256" key="4">
    <source>
        <dbReference type="ARBA" id="ARBA00022525"/>
    </source>
</evidence>
<evidence type="ECO:0000256" key="15">
    <source>
        <dbReference type="SAM" id="Phobius"/>
    </source>
</evidence>
<keyword evidence="4" id="KW-0964">Secreted</keyword>
<dbReference type="InterPro" id="IPR017441">
    <property type="entry name" value="Protein_kinase_ATP_BS"/>
</dbReference>
<dbReference type="Proteomes" id="UP000054558">
    <property type="component" value="Unassembled WGS sequence"/>
</dbReference>
<keyword evidence="20" id="KW-1185">Reference proteome</keyword>
<feature type="transmembrane region" description="Helical" evidence="15">
    <location>
        <begin position="487"/>
        <end position="511"/>
    </location>
</feature>
<dbReference type="GO" id="GO:0045088">
    <property type="term" value="P:regulation of innate immune response"/>
    <property type="evidence" value="ECO:0000318"/>
    <property type="project" value="GO_Central"/>
</dbReference>
<dbReference type="PROSITE" id="PS00107">
    <property type="entry name" value="PROTEIN_KINASE_ATP"/>
    <property type="match status" value="1"/>
</dbReference>
<keyword evidence="15" id="KW-1133">Transmembrane helix</keyword>
<dbReference type="InterPro" id="IPR011050">
    <property type="entry name" value="Pectin_lyase_fold/virulence"/>
</dbReference>
<evidence type="ECO:0000256" key="1">
    <source>
        <dbReference type="ARBA" id="ARBA00004196"/>
    </source>
</evidence>
<dbReference type="AlphaFoldDB" id="A0A0U9HKY5"/>
<evidence type="ECO:0000313" key="20">
    <source>
        <dbReference type="Proteomes" id="UP000054558"/>
    </source>
</evidence>
<keyword evidence="15" id="KW-0812">Transmembrane</keyword>
<dbReference type="Gene3D" id="1.10.510.10">
    <property type="entry name" value="Transferase(Phosphotransferase) domain 1"/>
    <property type="match status" value="1"/>
</dbReference>
<dbReference type="PANTHER" id="PTHR48006">
    <property type="entry name" value="LEUCINE-RICH REPEAT-CONTAINING PROTEIN DDB_G0281931-RELATED"/>
    <property type="match status" value="1"/>
</dbReference>
<reference evidence="19 20" key="1">
    <citation type="journal article" date="2014" name="Nat. Commun.">
        <title>Klebsormidium flaccidum genome reveals primary factors for plant terrestrial adaptation.</title>
        <authorList>
            <person name="Hori K."/>
            <person name="Maruyama F."/>
            <person name="Fujisawa T."/>
            <person name="Togashi T."/>
            <person name="Yamamoto N."/>
            <person name="Seo M."/>
            <person name="Sato S."/>
            <person name="Yamada T."/>
            <person name="Mori H."/>
            <person name="Tajima N."/>
            <person name="Moriyama T."/>
            <person name="Ikeuchi M."/>
            <person name="Watanabe M."/>
            <person name="Wada H."/>
            <person name="Kobayashi K."/>
            <person name="Saito M."/>
            <person name="Masuda T."/>
            <person name="Sasaki-Sekimoto Y."/>
            <person name="Mashiguchi K."/>
            <person name="Awai K."/>
            <person name="Shimojima M."/>
            <person name="Masuda S."/>
            <person name="Iwai M."/>
            <person name="Nobusawa T."/>
            <person name="Narise T."/>
            <person name="Kondo S."/>
            <person name="Saito H."/>
            <person name="Sato R."/>
            <person name="Murakawa M."/>
            <person name="Ihara Y."/>
            <person name="Oshima-Yamada Y."/>
            <person name="Ohtaka K."/>
            <person name="Satoh M."/>
            <person name="Sonobe K."/>
            <person name="Ishii M."/>
            <person name="Ohtani R."/>
            <person name="Kanamori-Sato M."/>
            <person name="Honoki R."/>
            <person name="Miyazaki D."/>
            <person name="Mochizuki H."/>
            <person name="Umetsu J."/>
            <person name="Higashi K."/>
            <person name="Shibata D."/>
            <person name="Kamiya Y."/>
            <person name="Sato N."/>
            <person name="Nakamura Y."/>
            <person name="Tabata S."/>
            <person name="Ida S."/>
            <person name="Kurokawa K."/>
            <person name="Ohta H."/>
        </authorList>
    </citation>
    <scope>NUCLEOTIDE SEQUENCE [LARGE SCALE GENOMIC DNA]</scope>
    <source>
        <strain evidence="19 20">NIES-2285</strain>
    </source>
</reference>
<dbReference type="Gene3D" id="3.30.200.20">
    <property type="entry name" value="Phosphorylase Kinase, domain 1"/>
    <property type="match status" value="1"/>
</dbReference>
<accession>A0A0U9HKY5</accession>
<feature type="chain" id="PRO_5006864990" evidence="16">
    <location>
        <begin position="29"/>
        <end position="933"/>
    </location>
</feature>
<keyword evidence="11" id="KW-0998">Cell outer membrane</keyword>
<feature type="signal peptide" evidence="16">
    <location>
        <begin position="1"/>
        <end position="28"/>
    </location>
</feature>
<dbReference type="Pfam" id="PF00069">
    <property type="entry name" value="Pkinase"/>
    <property type="match status" value="1"/>
</dbReference>
<dbReference type="InterPro" id="IPR008271">
    <property type="entry name" value="Ser/Thr_kinase_AS"/>
</dbReference>
<gene>
    <name evidence="19" type="ORF">KFL_000540130</name>
</gene>
<evidence type="ECO:0000313" key="19">
    <source>
        <dbReference type="EMBL" id="GAQ80436.1"/>
    </source>
</evidence>
<keyword evidence="8 19" id="KW-0418">Kinase</keyword>
<feature type="region of interest" description="Disordered" evidence="14">
    <location>
        <begin position="433"/>
        <end position="478"/>
    </location>
</feature>
<dbReference type="PANTHER" id="PTHR48006:SF92">
    <property type="entry name" value="LRR RECEPTOR-LIKE SERINE_THREONINE-PROTEIN KINASE GSO1"/>
    <property type="match status" value="1"/>
</dbReference>
<keyword evidence="9 13" id="KW-0067">ATP-binding</keyword>
<sequence>MLPPKAAALAAFWLTVVFCASRMNGVAGQACVGVQDALGLQSAASNLAGDAIVNICNDIALSATIGIQRSITLVGQCPSPGCRIYAAPSTSTTSLRLFDVAANAGNVIFRNLWLDKGDTSRSSTSSGTYGGAIYARSSTYLVADTVLFTNNRASYGGAIYYQGNATITACQFVNNSASSGGGALYADGTAIDVRNSNFTQNSADEGGAINVYSLYDSFGPTVATNSIRGSLFLYNNATSKGGAVYVDSGTRNITIAGNTFANNTAYESGGAVFDESSYFTLLSGNNFIQNYAPLGGAMSLDDSYATVASPNVFTRNSADSVLGGAGIRVANSPSDGTTNFCPSQPVGIVVPGAGGVVNSSCAFANCGVNNPCDPIATCTLSGGVPVCACPAGVSGSGWLCDNRDAGLLAVGASNNFTVPPFVSLAASPVALPPSSLSATPAPTKTTTIPGASAPQSAGTVTGTPPAGTTSPFPAVAPSKESSSKTGLIAGLAGAGVGAVVLLGVIVGCLAVRKKKRAHHLPVVKGDVDDGGAKMSVDGSAVDKTASTVSTAEADADEALGSSWRRFTYSELKQATGSFAPSALLGEGAYGKVYVATLANGSQVAVKQLKSGNKGLGEREFLGELGTLGRVRHRNLVALRGHCVTPDACFLVLDYAANGNLDAALRSTSQPPLDWETRVNIAVGAARGLSYLHNDTEPPILHRDIKPANILLDAKMQAEVADFGLAKLLEEGDSHQSTRVRGTYGYVAPEYALNGQVTKRSDVYSFGVVLLEILTGYRALELTPEGGRKNLVDAVMRTAHSMLGRQQPLVIMDPRLDNQFSPSAALRMITLALACCATDESRRPDMADVLRELESLSRGEPGPGFRTPQNEPADDGSGDWFGPVRTGSIGMQTGSTAQSSVPSHSTWSEMSGVSGSEAHQMSMAYQMSMLTQGR</sequence>
<evidence type="ECO:0000259" key="17">
    <source>
        <dbReference type="PROSITE" id="PS50011"/>
    </source>
</evidence>
<dbReference type="EMBL" id="DF237003">
    <property type="protein sequence ID" value="GAQ80436.1"/>
    <property type="molecule type" value="Genomic_DNA"/>
</dbReference>
<evidence type="ECO:0000256" key="9">
    <source>
        <dbReference type="ARBA" id="ARBA00022840"/>
    </source>
</evidence>
<dbReference type="FunFam" id="1.10.510.10:FF:000146">
    <property type="entry name" value="LRR receptor-like serine/threonine-protein kinase IOS1"/>
    <property type="match status" value="1"/>
</dbReference>
<evidence type="ECO:0000256" key="10">
    <source>
        <dbReference type="ARBA" id="ARBA00023136"/>
    </source>
</evidence>
<dbReference type="CDD" id="cd00053">
    <property type="entry name" value="EGF"/>
    <property type="match status" value="1"/>
</dbReference>
<evidence type="ECO:0000256" key="13">
    <source>
        <dbReference type="PROSITE-ProRule" id="PRU10141"/>
    </source>
</evidence>
<dbReference type="InterPro" id="IPR006626">
    <property type="entry name" value="PbH1"/>
</dbReference>
<evidence type="ECO:0000256" key="6">
    <source>
        <dbReference type="ARBA" id="ARBA00022729"/>
    </source>
</evidence>
<evidence type="ECO:0000256" key="11">
    <source>
        <dbReference type="ARBA" id="ARBA00023237"/>
    </source>
</evidence>
<dbReference type="SMART" id="SM00710">
    <property type="entry name" value="PbH1"/>
    <property type="match status" value="5"/>
</dbReference>
<dbReference type="InterPro" id="IPR003368">
    <property type="entry name" value="POMP_repeat"/>
</dbReference>
<dbReference type="SUPFAM" id="SSF51126">
    <property type="entry name" value="Pectin lyase-like"/>
    <property type="match status" value="1"/>
</dbReference>
<proteinExistence type="predicted"/>
<keyword evidence="5" id="KW-0808">Transferase</keyword>
<dbReference type="InterPro" id="IPR000719">
    <property type="entry name" value="Prot_kinase_dom"/>
</dbReference>
<comment type="caution">
    <text evidence="12">Lacks conserved residue(s) required for the propagation of feature annotation.</text>
</comment>
<feature type="domain" description="EGF-like" evidence="18">
    <location>
        <begin position="362"/>
        <end position="401"/>
    </location>
</feature>
<dbReference type="InterPro" id="IPR012334">
    <property type="entry name" value="Pectin_lyas_fold"/>
</dbReference>
<dbReference type="NCBIfam" id="TIGR01376">
    <property type="entry name" value="POMP_repeat"/>
    <property type="match status" value="2"/>
</dbReference>
<dbReference type="InterPro" id="IPR051824">
    <property type="entry name" value="LRR_Rcpt-Like_S/T_Kinase"/>
</dbReference>
<dbReference type="SMART" id="SM00220">
    <property type="entry name" value="S_TKc"/>
    <property type="match status" value="1"/>
</dbReference>
<feature type="compositionally biased region" description="Polar residues" evidence="14">
    <location>
        <begin position="888"/>
        <end position="914"/>
    </location>
</feature>
<dbReference type="PROSITE" id="PS50026">
    <property type="entry name" value="EGF_3"/>
    <property type="match status" value="1"/>
</dbReference>
<dbReference type="InterPro" id="IPR000742">
    <property type="entry name" value="EGF"/>
</dbReference>